<evidence type="ECO:0000313" key="1">
    <source>
        <dbReference type="EMBL" id="KAI9915605.1"/>
    </source>
</evidence>
<comment type="caution">
    <text evidence="1">The sequence shown here is derived from an EMBL/GenBank/DDBJ whole genome shotgun (WGS) entry which is preliminary data.</text>
</comment>
<sequence>MTFDSRERQAQVIAEYAKCQLNLLHALARTLNREDLPHHDAERKHVRFFRILAVAKHLGSVTQSRKCLFKQDLHTVETTYAIHCTVQELPVSLDLALTREGRNRKS</sequence>
<proteinExistence type="predicted"/>
<accession>A0ACC0WBV9</accession>
<dbReference type="EMBL" id="CM047582">
    <property type="protein sequence ID" value="KAI9915605.1"/>
    <property type="molecule type" value="Genomic_DNA"/>
</dbReference>
<organism evidence="1 2">
    <name type="scientific">Peronosclerospora sorghi</name>
    <dbReference type="NCBI Taxonomy" id="230839"/>
    <lineage>
        <taxon>Eukaryota</taxon>
        <taxon>Sar</taxon>
        <taxon>Stramenopiles</taxon>
        <taxon>Oomycota</taxon>
        <taxon>Peronosporomycetes</taxon>
        <taxon>Peronosporales</taxon>
        <taxon>Peronosporaceae</taxon>
        <taxon>Peronosclerospora</taxon>
    </lineage>
</organism>
<dbReference type="Proteomes" id="UP001163321">
    <property type="component" value="Chromosome 3"/>
</dbReference>
<evidence type="ECO:0000313" key="2">
    <source>
        <dbReference type="Proteomes" id="UP001163321"/>
    </source>
</evidence>
<gene>
    <name evidence="1" type="ORF">PsorP6_008064</name>
</gene>
<reference evidence="1 2" key="1">
    <citation type="journal article" date="2022" name="bioRxiv">
        <title>The genome of the oomycete Peronosclerospora sorghi, a cosmopolitan pathogen of maize and sorghum, is inflated with dispersed pseudogenes.</title>
        <authorList>
            <person name="Fletcher K."/>
            <person name="Martin F."/>
            <person name="Isakeit T."/>
            <person name="Cavanaugh K."/>
            <person name="Magill C."/>
            <person name="Michelmore R."/>
        </authorList>
    </citation>
    <scope>NUCLEOTIDE SEQUENCE [LARGE SCALE GENOMIC DNA]</scope>
    <source>
        <strain evidence="1">P6</strain>
    </source>
</reference>
<name>A0ACC0WBV9_9STRA</name>
<keyword evidence="2" id="KW-1185">Reference proteome</keyword>
<protein>
    <submittedName>
        <fullName evidence="1">Uncharacterized protein</fullName>
    </submittedName>
</protein>